<keyword evidence="5" id="KW-0812">Transmembrane</keyword>
<dbReference type="PANTHER" id="PTHR10937">
    <property type="entry name" value="GLUCOSAMINE--FRUCTOSE-6-PHOSPHATE AMINOTRANSFERASE, ISOMERIZING"/>
    <property type="match status" value="1"/>
</dbReference>
<dbReference type="HOGENOM" id="CLU_012520_1_0_9"/>
<keyword evidence="4" id="KW-0677">Repeat</keyword>
<evidence type="ECO:0000256" key="5">
    <source>
        <dbReference type="SAM" id="Phobius"/>
    </source>
</evidence>
<dbReference type="InterPro" id="IPR046348">
    <property type="entry name" value="SIS_dom_sf"/>
</dbReference>
<dbReference type="GO" id="GO:0006002">
    <property type="term" value="P:fructose 6-phosphate metabolic process"/>
    <property type="evidence" value="ECO:0007669"/>
    <property type="project" value="TreeGrafter"/>
</dbReference>
<dbReference type="EC" id="2.6.1.16" evidence="2"/>
<evidence type="ECO:0000256" key="2">
    <source>
        <dbReference type="ARBA" id="ARBA00012916"/>
    </source>
</evidence>
<dbReference type="GO" id="GO:0006047">
    <property type="term" value="P:UDP-N-acetylglucosamine metabolic process"/>
    <property type="evidence" value="ECO:0007669"/>
    <property type="project" value="TreeGrafter"/>
</dbReference>
<feature type="transmembrane region" description="Helical" evidence="5">
    <location>
        <begin position="301"/>
        <end position="319"/>
    </location>
</feature>
<keyword evidence="5" id="KW-0472">Membrane</keyword>
<sequence>MNTDLMLRYIEDTPNAITDLLDTFERVYSKDKLPVAKNIVFIGSGSSFNTACQVTFFYENYLGLNTQVYYPDTFLSIRELNLSKQNTLIVVISETGTSTYTNMALSKARKDGYKTIALTQYKNAPLANNCDYYFNFCCGEENCNAKTKGYTNNLILLYLLGTMLANTSFDSSKLIKEIEEIKKEIKNLIESFPLWFSKHHKLVRMNNILVVGAEPYLGATKEAALKMSETMLVQSSFTTAEEFPHGFHRPVNQNSNIFLINSTAYPLEKTTNYFQTKINNMILINTVDNQNGDFNIKKHKYYLEAITIGIVFQLFAYYIPTYLGLDPNRNANDDYDELIKNRLT</sequence>
<reference evidence="7 8" key="1">
    <citation type="submission" date="2015-01" db="EMBL/GenBank/DDBJ databases">
        <title>Comparative genomics of the lactic acid bacteria isolated from the honey bee gut.</title>
        <authorList>
            <person name="Ellegaard K.M."/>
            <person name="Tamarit D."/>
            <person name="Javelind E."/>
            <person name="Olofsson T."/>
            <person name="Andersson S.G."/>
            <person name="Vasquez A."/>
        </authorList>
    </citation>
    <scope>NUCLEOTIDE SEQUENCE [LARGE SCALE GENOMIC DNA]</scope>
    <source>
        <strain evidence="7 8">Hma2</strain>
    </source>
</reference>
<protein>
    <recommendedName>
        <fullName evidence="3">Glutamine--fructose-6-phosphate aminotransferase [isomerizing]</fullName>
        <ecNumber evidence="2">2.6.1.16</ecNumber>
    </recommendedName>
</protein>
<dbReference type="RefSeq" id="WP_046332864.1">
    <property type="nucleotide sequence ID" value="NZ_JBHTBO010000012.1"/>
</dbReference>
<dbReference type="SUPFAM" id="SSF53697">
    <property type="entry name" value="SIS domain"/>
    <property type="match status" value="1"/>
</dbReference>
<dbReference type="Gene3D" id="3.40.50.10490">
    <property type="entry name" value="Glucose-6-phosphate isomerase like protein, domain 1"/>
    <property type="match status" value="2"/>
</dbReference>
<keyword evidence="8" id="KW-1185">Reference proteome</keyword>
<proteinExistence type="predicted"/>
<dbReference type="InterPro" id="IPR035466">
    <property type="entry name" value="GlmS/AgaS_SIS"/>
</dbReference>
<evidence type="ECO:0000313" key="7">
    <source>
        <dbReference type="EMBL" id="KJY54933.1"/>
    </source>
</evidence>
<dbReference type="GO" id="GO:0097367">
    <property type="term" value="F:carbohydrate derivative binding"/>
    <property type="evidence" value="ECO:0007669"/>
    <property type="project" value="InterPro"/>
</dbReference>
<name>A0A0F4L9H8_9LACO</name>
<dbReference type="GO" id="GO:0004360">
    <property type="term" value="F:glutamine-fructose-6-phosphate transaminase (isomerizing) activity"/>
    <property type="evidence" value="ECO:0007669"/>
    <property type="project" value="UniProtKB-EC"/>
</dbReference>
<evidence type="ECO:0000256" key="3">
    <source>
        <dbReference type="ARBA" id="ARBA00016090"/>
    </source>
</evidence>
<gene>
    <name evidence="7" type="ORF">JF75_19440</name>
</gene>
<feature type="domain" description="SIS" evidence="6">
    <location>
        <begin position="29"/>
        <end position="170"/>
    </location>
</feature>
<keyword evidence="5" id="KW-1133">Transmembrane helix</keyword>
<comment type="catalytic activity">
    <reaction evidence="1">
        <text>D-fructose 6-phosphate + L-glutamine = D-glucosamine 6-phosphate + L-glutamate</text>
        <dbReference type="Rhea" id="RHEA:13237"/>
        <dbReference type="ChEBI" id="CHEBI:29985"/>
        <dbReference type="ChEBI" id="CHEBI:58359"/>
        <dbReference type="ChEBI" id="CHEBI:58725"/>
        <dbReference type="ChEBI" id="CHEBI:61527"/>
        <dbReference type="EC" id="2.6.1.16"/>
    </reaction>
</comment>
<evidence type="ECO:0000259" key="6">
    <source>
        <dbReference type="PROSITE" id="PS51464"/>
    </source>
</evidence>
<dbReference type="PATRIC" id="fig|1218506.3.peg.2047"/>
<evidence type="ECO:0000313" key="8">
    <source>
        <dbReference type="Proteomes" id="UP000033612"/>
    </source>
</evidence>
<dbReference type="AlphaFoldDB" id="A0A0F4L9H8"/>
<dbReference type="STRING" id="1218506.JF75_19440"/>
<dbReference type="CDD" id="cd05008">
    <property type="entry name" value="SIS_GlmS_GlmD_1"/>
    <property type="match status" value="1"/>
</dbReference>
<evidence type="ECO:0000256" key="1">
    <source>
        <dbReference type="ARBA" id="ARBA00001031"/>
    </source>
</evidence>
<dbReference type="Proteomes" id="UP000033612">
    <property type="component" value="Unassembled WGS sequence"/>
</dbReference>
<evidence type="ECO:0000256" key="4">
    <source>
        <dbReference type="ARBA" id="ARBA00022737"/>
    </source>
</evidence>
<dbReference type="OrthoDB" id="5150296at2"/>
<dbReference type="InterPro" id="IPR001347">
    <property type="entry name" value="SIS_dom"/>
</dbReference>
<comment type="caution">
    <text evidence="7">The sequence shown here is derived from an EMBL/GenBank/DDBJ whole genome shotgun (WGS) entry which is preliminary data.</text>
</comment>
<dbReference type="EMBL" id="JXLH01000029">
    <property type="protein sequence ID" value="KJY54933.1"/>
    <property type="molecule type" value="Genomic_DNA"/>
</dbReference>
<dbReference type="PROSITE" id="PS51464">
    <property type="entry name" value="SIS"/>
    <property type="match status" value="1"/>
</dbReference>
<accession>A0A0F4L9H8</accession>
<dbReference type="PANTHER" id="PTHR10937:SF0">
    <property type="entry name" value="GLUTAMINE--FRUCTOSE-6-PHOSPHATE TRANSAMINASE (ISOMERIZING)"/>
    <property type="match status" value="1"/>
</dbReference>
<organism evidence="7 8">
    <name type="scientific">Lactobacillus kimbladii</name>
    <dbReference type="NCBI Taxonomy" id="1218506"/>
    <lineage>
        <taxon>Bacteria</taxon>
        <taxon>Bacillati</taxon>
        <taxon>Bacillota</taxon>
        <taxon>Bacilli</taxon>
        <taxon>Lactobacillales</taxon>
        <taxon>Lactobacillaceae</taxon>
        <taxon>Lactobacillus</taxon>
    </lineage>
</organism>
<dbReference type="Pfam" id="PF01380">
    <property type="entry name" value="SIS"/>
    <property type="match status" value="1"/>
</dbReference>
<dbReference type="GO" id="GO:0006487">
    <property type="term" value="P:protein N-linked glycosylation"/>
    <property type="evidence" value="ECO:0007669"/>
    <property type="project" value="TreeGrafter"/>
</dbReference>